<keyword evidence="4" id="KW-1185">Reference proteome</keyword>
<dbReference type="Proteomes" id="UP000450000">
    <property type="component" value="Unassembled WGS sequence"/>
</dbReference>
<accession>A0A6N7L557</accession>
<comment type="caution">
    <text evidence="2">The sequence shown here is derived from an EMBL/GenBank/DDBJ whole genome shotgun (WGS) entry which is preliminary data.</text>
</comment>
<feature type="region of interest" description="Disordered" evidence="1">
    <location>
        <begin position="62"/>
        <end position="86"/>
    </location>
</feature>
<organism evidence="2 4">
    <name type="scientific">Streptomyces kaniharaensis</name>
    <dbReference type="NCBI Taxonomy" id="212423"/>
    <lineage>
        <taxon>Bacteria</taxon>
        <taxon>Bacillati</taxon>
        <taxon>Actinomycetota</taxon>
        <taxon>Actinomycetes</taxon>
        <taxon>Kitasatosporales</taxon>
        <taxon>Streptomycetaceae</taxon>
        <taxon>Streptomyces</taxon>
    </lineage>
</organism>
<gene>
    <name evidence="2" type="ORF">F7Q99_39355</name>
    <name evidence="3" type="ORF">F7Q99_39425</name>
</gene>
<evidence type="ECO:0000313" key="2">
    <source>
        <dbReference type="EMBL" id="MQS18089.1"/>
    </source>
</evidence>
<dbReference type="EMBL" id="WBOF01000014">
    <property type="protein sequence ID" value="MQS18102.1"/>
    <property type="molecule type" value="Genomic_DNA"/>
</dbReference>
<dbReference type="RefSeq" id="WP_153472189.1">
    <property type="nucleotide sequence ID" value="NZ_WBOF01000014.1"/>
</dbReference>
<dbReference type="OrthoDB" id="4219687at2"/>
<evidence type="ECO:0000256" key="1">
    <source>
        <dbReference type="SAM" id="MobiDB-lite"/>
    </source>
</evidence>
<evidence type="ECO:0000313" key="3">
    <source>
        <dbReference type="EMBL" id="MQS18102.1"/>
    </source>
</evidence>
<proteinExistence type="predicted"/>
<name>A0A6N7L557_9ACTN</name>
<dbReference type="EMBL" id="WBOF01000014">
    <property type="protein sequence ID" value="MQS18089.1"/>
    <property type="molecule type" value="Genomic_DNA"/>
</dbReference>
<protein>
    <submittedName>
        <fullName evidence="2">Uncharacterized protein</fullName>
    </submittedName>
</protein>
<evidence type="ECO:0000313" key="4">
    <source>
        <dbReference type="Proteomes" id="UP000450000"/>
    </source>
</evidence>
<feature type="region of interest" description="Disordered" evidence="1">
    <location>
        <begin position="1"/>
        <end position="32"/>
    </location>
</feature>
<sequence>MTEDQQQGDRDRLSPCAWCGEPFRPPKPTGRRPKYCKAACRQAAYEDRLIEDEVKVALAYGERRPKPRRGRTAAVTAQAEPEPTLF</sequence>
<dbReference type="AlphaFoldDB" id="A0A6N7L557"/>
<reference evidence="2 4" key="1">
    <citation type="submission" date="2019-09" db="EMBL/GenBank/DDBJ databases">
        <title>Genome Sequences of Streptomyces kaniharaensis ATCC 21070.</title>
        <authorList>
            <person name="Zhu W."/>
            <person name="De Crecy-Lagard V."/>
            <person name="Richards N.G."/>
        </authorList>
    </citation>
    <scope>NUCLEOTIDE SEQUENCE [LARGE SCALE GENOMIC DNA]</scope>
    <source>
        <strain evidence="2 4">SF-557</strain>
    </source>
</reference>